<gene>
    <name evidence="1" type="ORF">EV667_3351</name>
</gene>
<protein>
    <submittedName>
        <fullName evidence="1">Uncharacterized protein</fullName>
    </submittedName>
</protein>
<dbReference type="AlphaFoldDB" id="A0A4R1HRS7"/>
<evidence type="ECO:0000313" key="2">
    <source>
        <dbReference type="Proteomes" id="UP000295030"/>
    </source>
</evidence>
<reference evidence="1 2" key="1">
    <citation type="submission" date="2019-03" db="EMBL/GenBank/DDBJ databases">
        <title>Genomic Encyclopedia of Type Strains, Phase IV (KMG-IV): sequencing the most valuable type-strain genomes for metagenomic binning, comparative biology and taxonomic classification.</title>
        <authorList>
            <person name="Goeker M."/>
        </authorList>
    </citation>
    <scope>NUCLEOTIDE SEQUENCE [LARGE SCALE GENOMIC DNA]</scope>
    <source>
        <strain evidence="1 2">DSM 101</strain>
    </source>
</reference>
<accession>A0A4R1HRS7</accession>
<dbReference type="RefSeq" id="WP_131836468.1">
    <property type="nucleotide sequence ID" value="NZ_SMFY01000003.1"/>
</dbReference>
<evidence type="ECO:0000313" key="1">
    <source>
        <dbReference type="EMBL" id="TCK23515.1"/>
    </source>
</evidence>
<proteinExistence type="predicted"/>
<sequence length="63" mass="6781">MRYLAVTDNATGATVLMTPEEVEALTAIDADEIAWAIEECGVCNSLDHTILDTRSEQEILAVG</sequence>
<dbReference type="Proteomes" id="UP000295030">
    <property type="component" value="Unassembled WGS sequence"/>
</dbReference>
<keyword evidence="2" id="KW-1185">Reference proteome</keyword>
<name>A0A4R1HRS7_ANCAQ</name>
<dbReference type="EMBL" id="SMFY01000003">
    <property type="protein sequence ID" value="TCK23515.1"/>
    <property type="molecule type" value="Genomic_DNA"/>
</dbReference>
<organism evidence="1 2">
    <name type="scientific">Ancylobacter aquaticus</name>
    <dbReference type="NCBI Taxonomy" id="100"/>
    <lineage>
        <taxon>Bacteria</taxon>
        <taxon>Pseudomonadati</taxon>
        <taxon>Pseudomonadota</taxon>
        <taxon>Alphaproteobacteria</taxon>
        <taxon>Hyphomicrobiales</taxon>
        <taxon>Xanthobacteraceae</taxon>
        <taxon>Ancylobacter</taxon>
    </lineage>
</organism>
<comment type="caution">
    <text evidence="1">The sequence shown here is derived from an EMBL/GenBank/DDBJ whole genome shotgun (WGS) entry which is preliminary data.</text>
</comment>